<dbReference type="PaxDb" id="4113-PGSC0003DMT400088959"/>
<name>M1DH46_SOLTU</name>
<reference evidence="3" key="1">
    <citation type="journal article" date="2011" name="Nature">
        <title>Genome sequence and analysis of the tuber crop potato.</title>
        <authorList>
            <consortium name="The Potato Genome Sequencing Consortium"/>
        </authorList>
    </citation>
    <scope>NUCLEOTIDE SEQUENCE [LARGE SCALE GENOMIC DNA]</scope>
    <source>
        <strain evidence="3">cv. DM1-3 516 R44</strain>
    </source>
</reference>
<dbReference type="Gramene" id="PGSC0003DMT400088959">
    <property type="protein sequence ID" value="PGSC0003DMT400088959"/>
    <property type="gene ID" value="PGSC0003DMG400038530"/>
</dbReference>
<accession>M1DH46</accession>
<dbReference type="AlphaFoldDB" id="M1DH46"/>
<protein>
    <submittedName>
        <fullName evidence="2">Integrase core domain containing protein</fullName>
    </submittedName>
</protein>
<evidence type="ECO:0000313" key="3">
    <source>
        <dbReference type="Proteomes" id="UP000011115"/>
    </source>
</evidence>
<proteinExistence type="predicted"/>
<organism evidence="2 3">
    <name type="scientific">Solanum tuberosum</name>
    <name type="common">Potato</name>
    <dbReference type="NCBI Taxonomy" id="4113"/>
    <lineage>
        <taxon>Eukaryota</taxon>
        <taxon>Viridiplantae</taxon>
        <taxon>Streptophyta</taxon>
        <taxon>Embryophyta</taxon>
        <taxon>Tracheophyta</taxon>
        <taxon>Spermatophyta</taxon>
        <taxon>Magnoliopsida</taxon>
        <taxon>eudicotyledons</taxon>
        <taxon>Gunneridae</taxon>
        <taxon>Pentapetalae</taxon>
        <taxon>asterids</taxon>
        <taxon>lamiids</taxon>
        <taxon>Solanales</taxon>
        <taxon>Solanaceae</taxon>
        <taxon>Solanoideae</taxon>
        <taxon>Solaneae</taxon>
        <taxon>Solanum</taxon>
    </lineage>
</organism>
<sequence>MSPPDSSRTARKRSRSNHTSDDTEEIGWNEVKKDDAERATYRSDLRTIGPVTLRVNEELRLQRAREIGVGASSNVTTTDGAVRVDVSTTEGTEMVDVGTTDGDPSVDSAISEKSDPPGC</sequence>
<evidence type="ECO:0000256" key="1">
    <source>
        <dbReference type="SAM" id="MobiDB-lite"/>
    </source>
</evidence>
<dbReference type="HOGENOM" id="CLU_028647_6_3_1"/>
<feature type="compositionally biased region" description="Basic and acidic residues" evidence="1">
    <location>
        <begin position="110"/>
        <end position="119"/>
    </location>
</feature>
<dbReference type="EnsemblPlants" id="PGSC0003DMT400088959">
    <property type="protein sequence ID" value="PGSC0003DMT400088959"/>
    <property type="gene ID" value="PGSC0003DMG400038530"/>
</dbReference>
<dbReference type="Proteomes" id="UP000011115">
    <property type="component" value="Unassembled WGS sequence"/>
</dbReference>
<reference evidence="2" key="2">
    <citation type="submission" date="2015-06" db="UniProtKB">
        <authorList>
            <consortium name="EnsemblPlants"/>
        </authorList>
    </citation>
    <scope>IDENTIFICATION</scope>
    <source>
        <strain evidence="2">DM1-3 516 R44</strain>
    </source>
</reference>
<dbReference type="InParanoid" id="M1DH46"/>
<evidence type="ECO:0000313" key="2">
    <source>
        <dbReference type="EnsemblPlants" id="PGSC0003DMT400088959"/>
    </source>
</evidence>
<feature type="region of interest" description="Disordered" evidence="1">
    <location>
        <begin position="80"/>
        <end position="119"/>
    </location>
</feature>
<keyword evidence="3" id="KW-1185">Reference proteome</keyword>
<feature type="region of interest" description="Disordered" evidence="1">
    <location>
        <begin position="1"/>
        <end position="38"/>
    </location>
</feature>